<protein>
    <submittedName>
        <fullName evidence="1">Uncharacterized protein</fullName>
    </submittedName>
</protein>
<reference evidence="1" key="1">
    <citation type="submission" date="2022-11" db="EMBL/GenBank/DDBJ databases">
        <title>Centuries of genome instability and evolution in soft-shell clam transmissible cancer (bioRxiv).</title>
        <authorList>
            <person name="Hart S.F.M."/>
            <person name="Yonemitsu M.A."/>
            <person name="Giersch R.M."/>
            <person name="Beal B.F."/>
            <person name="Arriagada G."/>
            <person name="Davis B.W."/>
            <person name="Ostrander E.A."/>
            <person name="Goff S.P."/>
            <person name="Metzger M.J."/>
        </authorList>
    </citation>
    <scope>NUCLEOTIDE SEQUENCE</scope>
    <source>
        <strain evidence="1">MELC-2E11</strain>
        <tissue evidence="1">Siphon/mantle</tissue>
    </source>
</reference>
<evidence type="ECO:0000313" key="2">
    <source>
        <dbReference type="Proteomes" id="UP001164746"/>
    </source>
</evidence>
<sequence>MAPGLCGITGPTVRSPAEAEPGHVIAHAQTRPLDMAAILAQGQTMKLHLVRRRPAQLMGVGVHGVTGERAVSRVVRGSKYVIARALTLPLNMGGQVVLAVQPVKSNAPTMSAPSHAPPTGIATVLRVTTFLLQDMPGVIASWCLDRWKRYFKGGALCMGWIKNSDKLHPLGTGSARRKQHSQTIPRLY</sequence>
<dbReference type="Proteomes" id="UP001164746">
    <property type="component" value="Chromosome 17"/>
</dbReference>
<dbReference type="EMBL" id="CP111028">
    <property type="protein sequence ID" value="WAR30300.1"/>
    <property type="molecule type" value="Genomic_DNA"/>
</dbReference>
<accession>A0ABY7G865</accession>
<gene>
    <name evidence="1" type="ORF">MAR_032842</name>
</gene>
<proteinExistence type="predicted"/>
<keyword evidence="2" id="KW-1185">Reference proteome</keyword>
<evidence type="ECO:0000313" key="1">
    <source>
        <dbReference type="EMBL" id="WAR30300.1"/>
    </source>
</evidence>
<organism evidence="1 2">
    <name type="scientific">Mya arenaria</name>
    <name type="common">Soft-shell clam</name>
    <dbReference type="NCBI Taxonomy" id="6604"/>
    <lineage>
        <taxon>Eukaryota</taxon>
        <taxon>Metazoa</taxon>
        <taxon>Spiralia</taxon>
        <taxon>Lophotrochozoa</taxon>
        <taxon>Mollusca</taxon>
        <taxon>Bivalvia</taxon>
        <taxon>Autobranchia</taxon>
        <taxon>Heteroconchia</taxon>
        <taxon>Euheterodonta</taxon>
        <taxon>Imparidentia</taxon>
        <taxon>Neoheterodontei</taxon>
        <taxon>Myida</taxon>
        <taxon>Myoidea</taxon>
        <taxon>Myidae</taxon>
        <taxon>Mya</taxon>
    </lineage>
</organism>
<name>A0ABY7G865_MYAAR</name>